<feature type="binding site" evidence="6">
    <location>
        <position position="140"/>
    </location>
    <ligand>
        <name>S-adenosyl-L-methionine</name>
        <dbReference type="ChEBI" id="CHEBI:59789"/>
    </ligand>
</feature>
<dbReference type="InterPro" id="IPR049560">
    <property type="entry name" value="MeTrfase_RsmB-F_NOP2_cat"/>
</dbReference>
<feature type="binding site" evidence="6">
    <location>
        <position position="185"/>
    </location>
    <ligand>
        <name>S-adenosyl-L-methionine</name>
        <dbReference type="ChEBI" id="CHEBI:59789"/>
    </ligand>
</feature>
<evidence type="ECO:0000259" key="7">
    <source>
        <dbReference type="PROSITE" id="PS51686"/>
    </source>
</evidence>
<reference evidence="8 9" key="1">
    <citation type="submission" date="2018-11" db="EMBL/GenBank/DDBJ databases">
        <title>Novel Erysipelotrichaceae bacterium isolated from small intestine of a swine.</title>
        <authorList>
            <person name="Kim J.S."/>
            <person name="Choe H."/>
            <person name="Lee Y.R."/>
            <person name="Kim K.M."/>
            <person name="Park D.S."/>
        </authorList>
    </citation>
    <scope>NUCLEOTIDE SEQUENCE [LARGE SCALE GENOMIC DNA]</scope>
    <source>
        <strain evidence="8 9">SG0102</strain>
    </source>
</reference>
<dbReference type="Gene3D" id="3.30.70.1170">
    <property type="entry name" value="Sun protein, domain 3"/>
    <property type="match status" value="1"/>
</dbReference>
<dbReference type="Pfam" id="PF17125">
    <property type="entry name" value="Methyltr_RsmF_N"/>
    <property type="match status" value="1"/>
</dbReference>
<dbReference type="Proteomes" id="UP000268059">
    <property type="component" value="Chromosome"/>
</dbReference>
<keyword evidence="9" id="KW-1185">Reference proteome</keyword>
<proteinExistence type="inferred from homology"/>
<dbReference type="InterPro" id="IPR001678">
    <property type="entry name" value="MeTrfase_RsmB-F_NOP2_dom"/>
</dbReference>
<dbReference type="KEGG" id="ebm:SG0102_11770"/>
<feature type="binding site" evidence="6">
    <location>
        <position position="167"/>
    </location>
    <ligand>
        <name>S-adenosyl-L-methionine</name>
        <dbReference type="ChEBI" id="CHEBI:59789"/>
    </ligand>
</feature>
<keyword evidence="1" id="KW-0963">Cytoplasm</keyword>
<dbReference type="InterPro" id="IPR023267">
    <property type="entry name" value="RCMT"/>
</dbReference>
<evidence type="ECO:0000256" key="1">
    <source>
        <dbReference type="ARBA" id="ARBA00022490"/>
    </source>
</evidence>
<evidence type="ECO:0000256" key="3">
    <source>
        <dbReference type="ARBA" id="ARBA00022679"/>
    </source>
</evidence>
<dbReference type="EMBL" id="AP019309">
    <property type="protein sequence ID" value="BBH26243.1"/>
    <property type="molecule type" value="Genomic_DNA"/>
</dbReference>
<dbReference type="Pfam" id="PF01189">
    <property type="entry name" value="Methyltr_RsmB-F"/>
    <property type="match status" value="1"/>
</dbReference>
<protein>
    <submittedName>
        <fullName evidence="8">Methylase</fullName>
    </submittedName>
</protein>
<keyword evidence="4 6" id="KW-0949">S-adenosyl-L-methionine</keyword>
<dbReference type="InterPro" id="IPR029063">
    <property type="entry name" value="SAM-dependent_MTases_sf"/>
</dbReference>
<evidence type="ECO:0000256" key="4">
    <source>
        <dbReference type="ARBA" id="ARBA00022691"/>
    </source>
</evidence>
<dbReference type="PROSITE" id="PS51686">
    <property type="entry name" value="SAM_MT_RSMB_NOP"/>
    <property type="match status" value="1"/>
</dbReference>
<keyword evidence="5 6" id="KW-0694">RNA-binding</keyword>
<feature type="domain" description="SAM-dependent MTase RsmB/NOP-type" evidence="7">
    <location>
        <begin position="6"/>
        <end position="299"/>
    </location>
</feature>
<dbReference type="Pfam" id="PF13636">
    <property type="entry name" value="Methyltranf_PUA"/>
    <property type="match status" value="1"/>
</dbReference>
<keyword evidence="3 6" id="KW-0808">Transferase</keyword>
<evidence type="ECO:0000256" key="6">
    <source>
        <dbReference type="PROSITE-ProRule" id="PRU01023"/>
    </source>
</evidence>
<dbReference type="CDD" id="cd21147">
    <property type="entry name" value="RsmF_methylt_CTD1"/>
    <property type="match status" value="1"/>
</dbReference>
<dbReference type="CDD" id="cd02440">
    <property type="entry name" value="AdoMet_MTases"/>
    <property type="match status" value="1"/>
</dbReference>
<sequence>MNESCIMEMVKIMDKFYTRMKDLLQDDYEPFIEALSEKEVKGLYLNTNKDGYKALDHKHIKPHPLVTGGYLYDDEAYSPGKSPYFLCGLYYIQEPSAMLVANMIDIKEDDYVLDMCAAPGGKSCRIANRLGPDGLLIANDISASRAKILSENIERFGIDNTIVTNTDPLRFVGVLDGFFDKIILDAPCSGEGMLRKTEEASKTWSPDKVYECAVIQKRLIEAAYTLLKPGGQIIYSTCTYSLEENEEIVRYALDHFDFSLETLPHRDGLMPGIDMNEAIRCYPHHFAGEGQFMALLTKRGETPIKKPKVLKPKISPEALKNVQNFYKENLNIKVPKLLYENKGHVYALKRQFPDLGKIRILRNGLYLGESRKNYFIPSYSLALTLRKEDVKRCYDFPEDSNEVAAYIRGETLEAIGSKGYGVIFVDGYPLSFYKESNAVKNLFPKGLRRS</sequence>
<dbReference type="GO" id="GO:0003723">
    <property type="term" value="F:RNA binding"/>
    <property type="evidence" value="ECO:0007669"/>
    <property type="project" value="UniProtKB-UniRule"/>
</dbReference>
<dbReference type="InterPro" id="IPR027391">
    <property type="entry name" value="Nol1_Nop2_Fmu_2"/>
</dbReference>
<dbReference type="GO" id="GO:0001510">
    <property type="term" value="P:RNA methylation"/>
    <property type="evidence" value="ECO:0007669"/>
    <property type="project" value="InterPro"/>
</dbReference>
<dbReference type="Gene3D" id="2.30.130.60">
    <property type="match status" value="1"/>
</dbReference>
<feature type="active site" description="Nucleophile" evidence="6">
    <location>
        <position position="238"/>
    </location>
</feature>
<feature type="binding site" evidence="6">
    <location>
        <begin position="116"/>
        <end position="122"/>
    </location>
    <ligand>
        <name>S-adenosyl-L-methionine</name>
        <dbReference type="ChEBI" id="CHEBI:59789"/>
    </ligand>
</feature>
<keyword evidence="2 6" id="KW-0489">Methyltransferase</keyword>
<dbReference type="PRINTS" id="PR02008">
    <property type="entry name" value="RCMTFAMILY"/>
</dbReference>
<evidence type="ECO:0000256" key="5">
    <source>
        <dbReference type="ARBA" id="ARBA00022884"/>
    </source>
</evidence>
<evidence type="ECO:0000313" key="9">
    <source>
        <dbReference type="Proteomes" id="UP000268059"/>
    </source>
</evidence>
<dbReference type="PANTHER" id="PTHR22807">
    <property type="entry name" value="NOP2 YEAST -RELATED NOL1/NOP2/FMU SUN DOMAIN-CONTAINING"/>
    <property type="match status" value="1"/>
</dbReference>
<dbReference type="SUPFAM" id="SSF53335">
    <property type="entry name" value="S-adenosyl-L-methionine-dependent methyltransferases"/>
    <property type="match status" value="1"/>
</dbReference>
<dbReference type="InterPro" id="IPR011023">
    <property type="entry name" value="Nop2p"/>
</dbReference>
<dbReference type="GO" id="GO:0006396">
    <property type="term" value="P:RNA processing"/>
    <property type="evidence" value="ECO:0007669"/>
    <property type="project" value="InterPro"/>
</dbReference>
<dbReference type="Gene3D" id="3.40.50.150">
    <property type="entry name" value="Vaccinia Virus protein VP39"/>
    <property type="match status" value="1"/>
</dbReference>
<dbReference type="InterPro" id="IPR031340">
    <property type="entry name" value="RsmF_methylt_CI"/>
</dbReference>
<gene>
    <name evidence="8" type="ORF">SG0102_11770</name>
</gene>
<dbReference type="Pfam" id="PF17126">
    <property type="entry name" value="RsmF_methylt_CI"/>
    <property type="match status" value="1"/>
</dbReference>
<dbReference type="AlphaFoldDB" id="A0A3G9JML4"/>
<dbReference type="InParanoid" id="A0A3G9JML4"/>
<dbReference type="NCBIfam" id="TIGR00446">
    <property type="entry name" value="nop2p"/>
    <property type="match status" value="1"/>
</dbReference>
<evidence type="ECO:0000256" key="2">
    <source>
        <dbReference type="ARBA" id="ARBA00022603"/>
    </source>
</evidence>
<dbReference type="PANTHER" id="PTHR22807:SF30">
    <property type="entry name" value="28S RRNA (CYTOSINE(4447)-C(5))-METHYLTRANSFERASE-RELATED"/>
    <property type="match status" value="1"/>
</dbReference>
<dbReference type="GO" id="GO:0008173">
    <property type="term" value="F:RNA methyltransferase activity"/>
    <property type="evidence" value="ECO:0007669"/>
    <property type="project" value="InterPro"/>
</dbReference>
<organism evidence="8 9">
    <name type="scientific">Intestinibaculum porci</name>
    <dbReference type="NCBI Taxonomy" id="2487118"/>
    <lineage>
        <taxon>Bacteria</taxon>
        <taxon>Bacillati</taxon>
        <taxon>Bacillota</taxon>
        <taxon>Erysipelotrichia</taxon>
        <taxon>Erysipelotrichales</taxon>
        <taxon>Erysipelotrichaceae</taxon>
        <taxon>Intestinibaculum</taxon>
    </lineage>
</organism>
<name>A0A3G9JML4_9FIRM</name>
<dbReference type="InterPro" id="IPR031341">
    <property type="entry name" value="Methyltr_RsmF_N"/>
</dbReference>
<evidence type="ECO:0000313" key="8">
    <source>
        <dbReference type="EMBL" id="BBH26243.1"/>
    </source>
</evidence>
<dbReference type="GO" id="GO:0008757">
    <property type="term" value="F:S-adenosylmethionine-dependent methyltransferase activity"/>
    <property type="evidence" value="ECO:0007669"/>
    <property type="project" value="InterPro"/>
</dbReference>
<accession>A0A3G9JML4</accession>
<comment type="similarity">
    <text evidence="6">Belongs to the class I-like SAM-binding methyltransferase superfamily. RsmB/NOP family.</text>
</comment>